<dbReference type="InterPro" id="IPR006440">
    <property type="entry name" value="Doc"/>
</dbReference>
<dbReference type="InterPro" id="IPR003812">
    <property type="entry name" value="Fido"/>
</dbReference>
<dbReference type="EMBL" id="LZLM01000059">
    <property type="protein sequence ID" value="OBJ86497.1"/>
    <property type="molecule type" value="Genomic_DNA"/>
</dbReference>
<dbReference type="InterPro" id="IPR036597">
    <property type="entry name" value="Fido-like_dom_sf"/>
</dbReference>
<sequence>MTIWLSTDDVQQFNTQFVGPDMLRDFGLLESAVLRPQATAFGDDAYPTIHEKAAALLHSLARNHPFVDGNKRTAWAATAVFYQVNGYLIAHDLDPGQVVGLVIDVAEGLVDVPNIAATLKVWAQTFPTPEEWIDDDDPDSTGGRHHRGD</sequence>
<evidence type="ECO:0000256" key="1">
    <source>
        <dbReference type="SAM" id="MobiDB-lite"/>
    </source>
</evidence>
<dbReference type="PANTHER" id="PTHR39426:SF1">
    <property type="entry name" value="HOMOLOGY TO DEATH-ON-CURING PROTEIN OF PHAGE P1"/>
    <property type="match status" value="1"/>
</dbReference>
<gene>
    <name evidence="3" type="ORF">A5640_11065</name>
</gene>
<feature type="domain" description="Fido" evidence="2">
    <location>
        <begin position="5"/>
        <end position="125"/>
    </location>
</feature>
<dbReference type="Gene3D" id="1.20.120.1870">
    <property type="entry name" value="Fic/DOC protein, Fido domain"/>
    <property type="match status" value="1"/>
</dbReference>
<dbReference type="PROSITE" id="PS51459">
    <property type="entry name" value="FIDO"/>
    <property type="match status" value="1"/>
</dbReference>
<organism evidence="3 4">
    <name type="scientific">Mycobacterium asiaticum</name>
    <dbReference type="NCBI Taxonomy" id="1790"/>
    <lineage>
        <taxon>Bacteria</taxon>
        <taxon>Bacillati</taxon>
        <taxon>Actinomycetota</taxon>
        <taxon>Actinomycetes</taxon>
        <taxon>Mycobacteriales</taxon>
        <taxon>Mycobacteriaceae</taxon>
        <taxon>Mycobacterium</taxon>
    </lineage>
</organism>
<evidence type="ECO:0000313" key="3">
    <source>
        <dbReference type="EMBL" id="OBJ86497.1"/>
    </source>
</evidence>
<comment type="caution">
    <text evidence="3">The sequence shown here is derived from an EMBL/GenBank/DDBJ whole genome shotgun (WGS) entry which is preliminary data.</text>
</comment>
<dbReference type="SUPFAM" id="SSF140931">
    <property type="entry name" value="Fic-like"/>
    <property type="match status" value="1"/>
</dbReference>
<dbReference type="Pfam" id="PF02661">
    <property type="entry name" value="Fic"/>
    <property type="match status" value="1"/>
</dbReference>
<dbReference type="NCBIfam" id="TIGR01550">
    <property type="entry name" value="DOC_P1"/>
    <property type="match status" value="1"/>
</dbReference>
<dbReference type="GO" id="GO:0016301">
    <property type="term" value="F:kinase activity"/>
    <property type="evidence" value="ECO:0007669"/>
    <property type="project" value="InterPro"/>
</dbReference>
<proteinExistence type="predicted"/>
<evidence type="ECO:0000259" key="2">
    <source>
        <dbReference type="PROSITE" id="PS51459"/>
    </source>
</evidence>
<evidence type="ECO:0000313" key="4">
    <source>
        <dbReference type="Proteomes" id="UP000093925"/>
    </source>
</evidence>
<dbReference type="Proteomes" id="UP000093925">
    <property type="component" value="Unassembled WGS sequence"/>
</dbReference>
<feature type="region of interest" description="Disordered" evidence="1">
    <location>
        <begin position="130"/>
        <end position="149"/>
    </location>
</feature>
<name>A0A1A3KMU3_MYCAS</name>
<dbReference type="PANTHER" id="PTHR39426">
    <property type="entry name" value="HOMOLOGY TO DEATH-ON-CURING PROTEIN OF PHAGE P1"/>
    <property type="match status" value="1"/>
</dbReference>
<accession>A0A1A3KMU3</accession>
<reference evidence="3 4" key="1">
    <citation type="submission" date="2016-06" db="EMBL/GenBank/DDBJ databases">
        <authorList>
            <person name="Kjaerup R.B."/>
            <person name="Dalgaard T.S."/>
            <person name="Juul-Madsen H.R."/>
        </authorList>
    </citation>
    <scope>NUCLEOTIDE SEQUENCE [LARGE SCALE GENOMIC DNA]</scope>
    <source>
        <strain evidence="3 4">1276495.2</strain>
    </source>
</reference>
<dbReference type="AlphaFoldDB" id="A0A1A3KMU3"/>
<dbReference type="RefSeq" id="WP_065139816.1">
    <property type="nucleotide sequence ID" value="NZ_LZLM01000059.1"/>
</dbReference>
<dbReference type="InterPro" id="IPR053737">
    <property type="entry name" value="Type_II_TA_Toxin"/>
</dbReference>
<protein>
    <submittedName>
        <fullName evidence="3">Death-on-curing protein</fullName>
    </submittedName>
</protein>